<dbReference type="AlphaFoldDB" id="A0AAD7J6E4"/>
<feature type="compositionally biased region" description="Polar residues" evidence="1">
    <location>
        <begin position="241"/>
        <end position="260"/>
    </location>
</feature>
<accession>A0AAD7J6E4</accession>
<organism evidence="2 3">
    <name type="scientific">Mycena maculata</name>
    <dbReference type="NCBI Taxonomy" id="230809"/>
    <lineage>
        <taxon>Eukaryota</taxon>
        <taxon>Fungi</taxon>
        <taxon>Dikarya</taxon>
        <taxon>Basidiomycota</taxon>
        <taxon>Agaricomycotina</taxon>
        <taxon>Agaricomycetes</taxon>
        <taxon>Agaricomycetidae</taxon>
        <taxon>Agaricales</taxon>
        <taxon>Marasmiineae</taxon>
        <taxon>Mycenaceae</taxon>
        <taxon>Mycena</taxon>
    </lineage>
</organism>
<feature type="region of interest" description="Disordered" evidence="1">
    <location>
        <begin position="169"/>
        <end position="206"/>
    </location>
</feature>
<reference evidence="2" key="1">
    <citation type="submission" date="2023-03" db="EMBL/GenBank/DDBJ databases">
        <title>Massive genome expansion in bonnet fungi (Mycena s.s.) driven by repeated elements and novel gene families across ecological guilds.</title>
        <authorList>
            <consortium name="Lawrence Berkeley National Laboratory"/>
            <person name="Harder C.B."/>
            <person name="Miyauchi S."/>
            <person name="Viragh M."/>
            <person name="Kuo A."/>
            <person name="Thoen E."/>
            <person name="Andreopoulos B."/>
            <person name="Lu D."/>
            <person name="Skrede I."/>
            <person name="Drula E."/>
            <person name="Henrissat B."/>
            <person name="Morin E."/>
            <person name="Kohler A."/>
            <person name="Barry K."/>
            <person name="LaButti K."/>
            <person name="Morin E."/>
            <person name="Salamov A."/>
            <person name="Lipzen A."/>
            <person name="Mereny Z."/>
            <person name="Hegedus B."/>
            <person name="Baldrian P."/>
            <person name="Stursova M."/>
            <person name="Weitz H."/>
            <person name="Taylor A."/>
            <person name="Grigoriev I.V."/>
            <person name="Nagy L.G."/>
            <person name="Martin F."/>
            <person name="Kauserud H."/>
        </authorList>
    </citation>
    <scope>NUCLEOTIDE SEQUENCE</scope>
    <source>
        <strain evidence="2">CBHHK188m</strain>
    </source>
</reference>
<dbReference type="Proteomes" id="UP001215280">
    <property type="component" value="Unassembled WGS sequence"/>
</dbReference>
<dbReference type="EMBL" id="JARJLG010000056">
    <property type="protein sequence ID" value="KAJ7758137.1"/>
    <property type="molecule type" value="Genomic_DNA"/>
</dbReference>
<feature type="region of interest" description="Disordered" evidence="1">
    <location>
        <begin position="241"/>
        <end position="274"/>
    </location>
</feature>
<proteinExistence type="predicted"/>
<comment type="caution">
    <text evidence="2">The sequence shown here is derived from an EMBL/GenBank/DDBJ whole genome shotgun (WGS) entry which is preliminary data.</text>
</comment>
<gene>
    <name evidence="2" type="ORF">DFH07DRAFT_456405</name>
</gene>
<evidence type="ECO:0000256" key="1">
    <source>
        <dbReference type="SAM" id="MobiDB-lite"/>
    </source>
</evidence>
<feature type="compositionally biased region" description="Polar residues" evidence="1">
    <location>
        <begin position="178"/>
        <end position="188"/>
    </location>
</feature>
<sequence length="406" mass="44998">MSMTLSVPKTSQNWFLTLACMRHVNPKLFNLNSFNSTATWIKAWFVRTRKKDQVKKREAASSEDDTQPPSKKRGRLSKQSSLAQIESPADAKPAALPTPDDSYIPPRKLPSPQTQTQTQITVPDMSFASSSAFVREKPDHHPHLVPLPPAHGYGYVYYSQPFSVDSTRYLPPPVPTRIPQQQQYSSSRPHPISYQHPVSRRPMLLPRPPQMLVGEEKEDKKDAPLNDSNENIDPALRLVSEQASSTNTWGTTPASSNSVPHDSPVAPGALLPPYGQTTLASHALATTSRPNSYSTPTPASVLRSLLSPANQHPPLQSTPKGFSPMWHKNTPTHLLQSPFDSPFYEPIKHANPLISPSHLRSYMPEHGITQDYSKSPNSSGSSLNTPIDDQFLFSSVMRALLSCYID</sequence>
<feature type="region of interest" description="Disordered" evidence="1">
    <location>
        <begin position="52"/>
        <end position="120"/>
    </location>
</feature>
<name>A0AAD7J6E4_9AGAR</name>
<keyword evidence="3" id="KW-1185">Reference proteome</keyword>
<evidence type="ECO:0000313" key="3">
    <source>
        <dbReference type="Proteomes" id="UP001215280"/>
    </source>
</evidence>
<protein>
    <submittedName>
        <fullName evidence="2">Uncharacterized protein</fullName>
    </submittedName>
</protein>
<evidence type="ECO:0000313" key="2">
    <source>
        <dbReference type="EMBL" id="KAJ7758137.1"/>
    </source>
</evidence>